<evidence type="ECO:0000313" key="5">
    <source>
        <dbReference type="EMBL" id="PKU83688.1"/>
    </source>
</evidence>
<name>A0A2I0X6Z0_9ASPA</name>
<keyword evidence="3" id="KW-0342">GTP-binding</keyword>
<comment type="similarity">
    <text evidence="1">Belongs to the TRAFAC class TrmE-Era-EngA-EngB-Septin-like GTPase superfamily. AIG1/Toc34/Toc159-like paraseptin GTPase family. IAN subfamily.</text>
</comment>
<dbReference type="STRING" id="906689.A0A2I0X6Z0"/>
<dbReference type="PANTHER" id="PTHR10903">
    <property type="entry name" value="GTPASE, IMAP FAMILY MEMBER-RELATED"/>
    <property type="match status" value="1"/>
</dbReference>
<keyword evidence="2" id="KW-0547">Nucleotide-binding</keyword>
<reference evidence="5 6" key="1">
    <citation type="journal article" date="2016" name="Sci. Rep.">
        <title>The Dendrobium catenatum Lindl. genome sequence provides insights into polysaccharide synthase, floral development and adaptive evolution.</title>
        <authorList>
            <person name="Zhang G.Q."/>
            <person name="Xu Q."/>
            <person name="Bian C."/>
            <person name="Tsai W.C."/>
            <person name="Yeh C.M."/>
            <person name="Liu K.W."/>
            <person name="Yoshida K."/>
            <person name="Zhang L.S."/>
            <person name="Chang S.B."/>
            <person name="Chen F."/>
            <person name="Shi Y."/>
            <person name="Su Y.Y."/>
            <person name="Zhang Y.Q."/>
            <person name="Chen L.J."/>
            <person name="Yin Y."/>
            <person name="Lin M."/>
            <person name="Huang H."/>
            <person name="Deng H."/>
            <person name="Wang Z.W."/>
            <person name="Zhu S.L."/>
            <person name="Zhao X."/>
            <person name="Deng C."/>
            <person name="Niu S.C."/>
            <person name="Huang J."/>
            <person name="Wang M."/>
            <person name="Liu G.H."/>
            <person name="Yang H.J."/>
            <person name="Xiao X.J."/>
            <person name="Hsiao Y.Y."/>
            <person name="Wu W.L."/>
            <person name="Chen Y.Y."/>
            <person name="Mitsuda N."/>
            <person name="Ohme-Takagi M."/>
            <person name="Luo Y.B."/>
            <person name="Van de Peer Y."/>
            <person name="Liu Z.J."/>
        </authorList>
    </citation>
    <scope>NUCLEOTIDE SEQUENCE [LARGE SCALE GENOMIC DNA]</scope>
    <source>
        <tissue evidence="5">The whole plant</tissue>
    </source>
</reference>
<dbReference type="FunFam" id="3.40.50.300:FF:000840">
    <property type="entry name" value="Immune-associated nucleotide-binding protein 9"/>
    <property type="match status" value="1"/>
</dbReference>
<sequence>MEADPITDWKLNTTRNIINLVIVGRTGNGKSATGNSILGREAFDSEYSLSAVTCSSELKKLMHKGGRTVNIIDTPGLFNFSTSAEEICGEIVKCISLAKDGIHAVLMVFSLRSQFSIEEVAAFESMKSLFGEKIVDYMIIIFTYGDILESTQNSTIMFHSPIFLQNIIQMCKNRIIVFDNTNKDMIKREEQLNELLSLVEFIIVDNGGKPYSKKTFAEHKVCHLFVSYFIIGSCDR</sequence>
<dbReference type="InterPro" id="IPR027417">
    <property type="entry name" value="P-loop_NTPase"/>
</dbReference>
<organism evidence="5 6">
    <name type="scientific">Dendrobium catenatum</name>
    <dbReference type="NCBI Taxonomy" id="906689"/>
    <lineage>
        <taxon>Eukaryota</taxon>
        <taxon>Viridiplantae</taxon>
        <taxon>Streptophyta</taxon>
        <taxon>Embryophyta</taxon>
        <taxon>Tracheophyta</taxon>
        <taxon>Spermatophyta</taxon>
        <taxon>Magnoliopsida</taxon>
        <taxon>Liliopsida</taxon>
        <taxon>Asparagales</taxon>
        <taxon>Orchidaceae</taxon>
        <taxon>Epidendroideae</taxon>
        <taxon>Malaxideae</taxon>
        <taxon>Dendrobiinae</taxon>
        <taxon>Dendrobium</taxon>
    </lineage>
</organism>
<dbReference type="InterPro" id="IPR006703">
    <property type="entry name" value="G_AIG1"/>
</dbReference>
<dbReference type="AlphaFoldDB" id="A0A2I0X6Z0"/>
<evidence type="ECO:0000259" key="4">
    <source>
        <dbReference type="PROSITE" id="PS51720"/>
    </source>
</evidence>
<feature type="domain" description="AIG1-type G" evidence="4">
    <location>
        <begin position="15"/>
        <end position="220"/>
    </location>
</feature>
<accession>A0A2I0X6Z0</accession>
<dbReference type="EMBL" id="KZ502085">
    <property type="protein sequence ID" value="PKU83688.1"/>
    <property type="molecule type" value="Genomic_DNA"/>
</dbReference>
<dbReference type="GO" id="GO:0005525">
    <property type="term" value="F:GTP binding"/>
    <property type="evidence" value="ECO:0007669"/>
    <property type="project" value="UniProtKB-KW"/>
</dbReference>
<dbReference type="Gene3D" id="3.40.50.300">
    <property type="entry name" value="P-loop containing nucleotide triphosphate hydrolases"/>
    <property type="match status" value="1"/>
</dbReference>
<evidence type="ECO:0000256" key="3">
    <source>
        <dbReference type="ARBA" id="ARBA00023134"/>
    </source>
</evidence>
<gene>
    <name evidence="5" type="primary">AIG1</name>
    <name evidence="5" type="ORF">MA16_Dca010081</name>
</gene>
<proteinExistence type="inferred from homology"/>
<dbReference type="CDD" id="cd01852">
    <property type="entry name" value="AIG1"/>
    <property type="match status" value="1"/>
</dbReference>
<dbReference type="SUPFAM" id="SSF52540">
    <property type="entry name" value="P-loop containing nucleoside triphosphate hydrolases"/>
    <property type="match status" value="1"/>
</dbReference>
<evidence type="ECO:0000256" key="2">
    <source>
        <dbReference type="ARBA" id="ARBA00022741"/>
    </source>
</evidence>
<dbReference type="Pfam" id="PF04548">
    <property type="entry name" value="AIG1"/>
    <property type="match status" value="1"/>
</dbReference>
<reference evidence="5 6" key="2">
    <citation type="journal article" date="2017" name="Nature">
        <title>The Apostasia genome and the evolution of orchids.</title>
        <authorList>
            <person name="Zhang G.Q."/>
            <person name="Liu K.W."/>
            <person name="Li Z."/>
            <person name="Lohaus R."/>
            <person name="Hsiao Y.Y."/>
            <person name="Niu S.C."/>
            <person name="Wang J.Y."/>
            <person name="Lin Y.C."/>
            <person name="Xu Q."/>
            <person name="Chen L.J."/>
            <person name="Yoshida K."/>
            <person name="Fujiwara S."/>
            <person name="Wang Z.W."/>
            <person name="Zhang Y.Q."/>
            <person name="Mitsuda N."/>
            <person name="Wang M."/>
            <person name="Liu G.H."/>
            <person name="Pecoraro L."/>
            <person name="Huang H.X."/>
            <person name="Xiao X.J."/>
            <person name="Lin M."/>
            <person name="Wu X.Y."/>
            <person name="Wu W.L."/>
            <person name="Chen Y.Y."/>
            <person name="Chang S.B."/>
            <person name="Sakamoto S."/>
            <person name="Ohme-Takagi M."/>
            <person name="Yagi M."/>
            <person name="Zeng S.J."/>
            <person name="Shen C.Y."/>
            <person name="Yeh C.M."/>
            <person name="Luo Y.B."/>
            <person name="Tsai W.C."/>
            <person name="Van de Peer Y."/>
            <person name="Liu Z.J."/>
        </authorList>
    </citation>
    <scope>NUCLEOTIDE SEQUENCE [LARGE SCALE GENOMIC DNA]</scope>
    <source>
        <tissue evidence="5">The whole plant</tissue>
    </source>
</reference>
<evidence type="ECO:0000313" key="6">
    <source>
        <dbReference type="Proteomes" id="UP000233837"/>
    </source>
</evidence>
<dbReference type="PANTHER" id="PTHR10903:SF184">
    <property type="entry name" value="GTP-BINDING PROTEIN A"/>
    <property type="match status" value="1"/>
</dbReference>
<keyword evidence="6" id="KW-1185">Reference proteome</keyword>
<dbReference type="PROSITE" id="PS51720">
    <property type="entry name" value="G_AIG1"/>
    <property type="match status" value="1"/>
</dbReference>
<protein>
    <submittedName>
        <fullName evidence="5">Protein AIG1</fullName>
    </submittedName>
</protein>
<evidence type="ECO:0000256" key="1">
    <source>
        <dbReference type="ARBA" id="ARBA00008535"/>
    </source>
</evidence>
<dbReference type="InterPro" id="IPR045058">
    <property type="entry name" value="GIMA/IAN/Toc"/>
</dbReference>
<dbReference type="Proteomes" id="UP000233837">
    <property type="component" value="Unassembled WGS sequence"/>
</dbReference>